<proteinExistence type="predicted"/>
<dbReference type="KEGG" id="lmat:92517685"/>
<keyword evidence="2" id="KW-1185">Reference proteome</keyword>
<dbReference type="EMBL" id="JAFEUZ010000012">
    <property type="protein sequence ID" value="KAG5484448.1"/>
    <property type="molecule type" value="Genomic_DNA"/>
</dbReference>
<name>A0A836L0E6_9TRYP</name>
<dbReference type="Proteomes" id="UP000673552">
    <property type="component" value="Unassembled WGS sequence"/>
</dbReference>
<dbReference type="RefSeq" id="XP_067180386.1">
    <property type="nucleotide sequence ID" value="XM_067325173.1"/>
</dbReference>
<reference evidence="2" key="2">
    <citation type="journal article" date="2021" name="Sci. Data">
        <title>Chromosome-scale genome sequencing, assembly and annotation of six genomes from subfamily Leishmaniinae.</title>
        <authorList>
            <person name="Almutairi H."/>
            <person name="Urbaniak M.D."/>
            <person name="Bates M.D."/>
            <person name="Jariyapan N."/>
            <person name="Kwakye-Nuako G."/>
            <person name="Thomaz Soccol V."/>
            <person name="Al-Salem W.S."/>
            <person name="Dillon R.J."/>
            <person name="Bates P.A."/>
            <person name="Gatherer D."/>
        </authorList>
    </citation>
    <scope>NUCLEOTIDE SEQUENCE [LARGE SCALE GENOMIC DNA]</scope>
</reference>
<accession>A0A836L0E6</accession>
<evidence type="ECO:0000313" key="2">
    <source>
        <dbReference type="Proteomes" id="UP000673552"/>
    </source>
</evidence>
<dbReference type="GeneID" id="92517685"/>
<reference evidence="2" key="1">
    <citation type="journal article" date="2021" name="Microbiol. Resour. Announc.">
        <title>LGAAP: Leishmaniinae Genome Assembly and Annotation Pipeline.</title>
        <authorList>
            <person name="Almutairi H."/>
            <person name="Urbaniak M.D."/>
            <person name="Bates M.D."/>
            <person name="Jariyapan N."/>
            <person name="Kwakye-Nuako G."/>
            <person name="Thomaz-Soccol V."/>
            <person name="Al-Salem W.S."/>
            <person name="Dillon R.J."/>
            <person name="Bates P.A."/>
            <person name="Gatherer D."/>
        </authorList>
    </citation>
    <scope>NUCLEOTIDE SEQUENCE [LARGE SCALE GENOMIC DNA]</scope>
</reference>
<dbReference type="OrthoDB" id="264109at2759"/>
<sequence length="133" mass="14560">MHEEIVTQTHEPQCCLAARVGEKPVSGCLLLEKDGIRKAESSLKDQHSIHRAPFQGVPLGVTSASDLYLATLEKQLLRMSAMEQLRSCCFAGPQVPAVRGVGGHPFLCSALRDSARVFLSLILFFCFVPHLLT</sequence>
<dbReference type="AlphaFoldDB" id="A0A836L0E6"/>
<evidence type="ECO:0000313" key="1">
    <source>
        <dbReference type="EMBL" id="KAG5484448.1"/>
    </source>
</evidence>
<gene>
    <name evidence="1" type="ORF">LSCM1_07817</name>
</gene>
<comment type="caution">
    <text evidence="1">The sequence shown here is derived from an EMBL/GenBank/DDBJ whole genome shotgun (WGS) entry which is preliminary data.</text>
</comment>
<organism evidence="1 2">
    <name type="scientific">Leishmania martiniquensis</name>
    <dbReference type="NCBI Taxonomy" id="1580590"/>
    <lineage>
        <taxon>Eukaryota</taxon>
        <taxon>Discoba</taxon>
        <taxon>Euglenozoa</taxon>
        <taxon>Kinetoplastea</taxon>
        <taxon>Metakinetoplastina</taxon>
        <taxon>Trypanosomatida</taxon>
        <taxon>Trypanosomatidae</taxon>
        <taxon>Leishmaniinae</taxon>
        <taxon>Leishmania</taxon>
    </lineage>
</organism>
<protein>
    <submittedName>
        <fullName evidence="1">Uncharacterized protein</fullName>
    </submittedName>
</protein>